<evidence type="ECO:0000256" key="13">
    <source>
        <dbReference type="RuleBase" id="RU000688"/>
    </source>
</evidence>
<dbReference type="SUPFAM" id="SSF81321">
    <property type="entry name" value="Family A G protein-coupled receptor-like"/>
    <property type="match status" value="1"/>
</dbReference>
<feature type="transmembrane region" description="Helical" evidence="14">
    <location>
        <begin position="197"/>
        <end position="219"/>
    </location>
</feature>
<keyword evidence="6 14" id="KW-1133">Transmembrane helix</keyword>
<dbReference type="GO" id="GO:0005886">
    <property type="term" value="C:plasma membrane"/>
    <property type="evidence" value="ECO:0007669"/>
    <property type="project" value="UniProtKB-SubCell"/>
</dbReference>
<evidence type="ECO:0000256" key="6">
    <source>
        <dbReference type="ARBA" id="ARBA00022989"/>
    </source>
</evidence>
<evidence type="ECO:0000313" key="17">
    <source>
        <dbReference type="RefSeq" id="XP_030633768.1"/>
    </source>
</evidence>
<gene>
    <name evidence="17" type="primary">LOC115814934</name>
</gene>
<dbReference type="FunCoup" id="A0A6J2VP27">
    <property type="interactions" value="259"/>
</dbReference>
<dbReference type="InterPro" id="IPR017452">
    <property type="entry name" value="GPCR_Rhodpsn_7TM"/>
</dbReference>
<dbReference type="FunFam" id="1.20.1070.10:FF:000024">
    <property type="entry name" value="Olfactory receptor"/>
    <property type="match status" value="1"/>
</dbReference>
<evidence type="ECO:0000256" key="9">
    <source>
        <dbReference type="ARBA" id="ARBA00023157"/>
    </source>
</evidence>
<evidence type="ECO:0000259" key="15">
    <source>
        <dbReference type="PROSITE" id="PS50262"/>
    </source>
</evidence>
<sequence>MMNTTQLTQFMSIILSQYIDVGPMRYFYFSGLTLLYLIILFSNALLIGVICKEKTLHEPMYIFLCSLFLNELYGSTALFPSLLVHIISNIKEISRTFCFIQIFCLYTYAVLEYCNLAVMSYDRYVSICYPFHYSRIITHHKVFVFILLSWLFTFLQFSFTVFLSARLQLCDNVIEKVYCDNYLLVRLACSNTDVNNIYGLFFTVLALGIPLSLIFYSYMKILKICWNSNRETKQRAMSTCTPHIASLLNFSFGCLFEVLQSRFKNVNMPATLRICISVYFLMCQPLFNPVMYGVRLTKIRNACRKIIYSLI</sequence>
<feature type="transmembrane region" description="Helical" evidence="14">
    <location>
        <begin position="271"/>
        <end position="294"/>
    </location>
</feature>
<proteinExistence type="inferred from homology"/>
<keyword evidence="3 14" id="KW-0716">Sensory transduction</keyword>
<evidence type="ECO:0000256" key="12">
    <source>
        <dbReference type="ARBA" id="ARBA00023224"/>
    </source>
</evidence>
<feature type="transmembrane region" description="Helical" evidence="14">
    <location>
        <begin position="26"/>
        <end position="49"/>
    </location>
</feature>
<dbReference type="InterPro" id="IPR000276">
    <property type="entry name" value="GPCR_Rhodpsn"/>
</dbReference>
<keyword evidence="9" id="KW-1015">Disulfide bond</keyword>
<feature type="transmembrane region" description="Helical" evidence="14">
    <location>
        <begin position="99"/>
        <end position="121"/>
    </location>
</feature>
<dbReference type="GO" id="GO:0004930">
    <property type="term" value="F:G protein-coupled receptor activity"/>
    <property type="evidence" value="ECO:0007669"/>
    <property type="project" value="UniProtKB-KW"/>
</dbReference>
<dbReference type="RefSeq" id="XP_030633768.1">
    <property type="nucleotide sequence ID" value="XM_030777908.1"/>
</dbReference>
<organism evidence="16 17">
    <name type="scientific">Chanos chanos</name>
    <name type="common">Milkfish</name>
    <name type="synonym">Mugil chanos</name>
    <dbReference type="NCBI Taxonomy" id="29144"/>
    <lineage>
        <taxon>Eukaryota</taxon>
        <taxon>Metazoa</taxon>
        <taxon>Chordata</taxon>
        <taxon>Craniata</taxon>
        <taxon>Vertebrata</taxon>
        <taxon>Euteleostomi</taxon>
        <taxon>Actinopterygii</taxon>
        <taxon>Neopterygii</taxon>
        <taxon>Teleostei</taxon>
        <taxon>Ostariophysi</taxon>
        <taxon>Gonorynchiformes</taxon>
        <taxon>Chanidae</taxon>
        <taxon>Chanos</taxon>
    </lineage>
</organism>
<dbReference type="Pfam" id="PF13853">
    <property type="entry name" value="7tm_4"/>
    <property type="match status" value="1"/>
</dbReference>
<evidence type="ECO:0000256" key="14">
    <source>
        <dbReference type="RuleBase" id="RU363047"/>
    </source>
</evidence>
<comment type="subcellular location">
    <subcellularLocation>
        <location evidence="1 14">Cell membrane</location>
        <topology evidence="1 14">Multi-pass membrane protein</topology>
    </subcellularLocation>
</comment>
<dbReference type="Proteomes" id="UP000504632">
    <property type="component" value="Chromosome 6"/>
</dbReference>
<evidence type="ECO:0000256" key="7">
    <source>
        <dbReference type="ARBA" id="ARBA00023040"/>
    </source>
</evidence>
<comment type="similarity">
    <text evidence="13">Belongs to the G-protein coupled receptor 1 family.</text>
</comment>
<keyword evidence="10 13" id="KW-0675">Receptor</keyword>
<reference evidence="17" key="1">
    <citation type="submission" date="2025-08" db="UniProtKB">
        <authorList>
            <consortium name="RefSeq"/>
        </authorList>
    </citation>
    <scope>IDENTIFICATION</scope>
</reference>
<dbReference type="InParanoid" id="A0A6J2VP27"/>
<evidence type="ECO:0000256" key="1">
    <source>
        <dbReference type="ARBA" id="ARBA00004651"/>
    </source>
</evidence>
<keyword evidence="7 13" id="KW-0297">G-protein coupled receptor</keyword>
<keyword evidence="5 14" id="KW-0552">Olfaction</keyword>
<evidence type="ECO:0000256" key="8">
    <source>
        <dbReference type="ARBA" id="ARBA00023136"/>
    </source>
</evidence>
<dbReference type="GO" id="GO:0004984">
    <property type="term" value="F:olfactory receptor activity"/>
    <property type="evidence" value="ECO:0007669"/>
    <property type="project" value="InterPro"/>
</dbReference>
<keyword evidence="4 13" id="KW-0812">Transmembrane</keyword>
<keyword evidence="16" id="KW-1185">Reference proteome</keyword>
<dbReference type="InterPro" id="IPR052921">
    <property type="entry name" value="GPCR1_Superfamily_Member"/>
</dbReference>
<dbReference type="OrthoDB" id="6147321at2759"/>
<feature type="transmembrane region" description="Helical" evidence="14">
    <location>
        <begin position="240"/>
        <end position="259"/>
    </location>
</feature>
<feature type="transmembrane region" description="Helical" evidence="14">
    <location>
        <begin position="142"/>
        <end position="163"/>
    </location>
</feature>
<dbReference type="PANTHER" id="PTHR26451">
    <property type="entry name" value="G_PROTEIN_RECEP_F1_2 DOMAIN-CONTAINING PROTEIN"/>
    <property type="match status" value="1"/>
</dbReference>
<evidence type="ECO:0000256" key="10">
    <source>
        <dbReference type="ARBA" id="ARBA00023170"/>
    </source>
</evidence>
<dbReference type="PRINTS" id="PR00237">
    <property type="entry name" value="GPCRRHODOPSN"/>
</dbReference>
<dbReference type="PROSITE" id="PS50262">
    <property type="entry name" value="G_PROTEIN_RECEP_F1_2"/>
    <property type="match status" value="1"/>
</dbReference>
<dbReference type="AlphaFoldDB" id="A0A6J2VP27"/>
<dbReference type="GeneID" id="115814934"/>
<dbReference type="PANTHER" id="PTHR26451:SF885">
    <property type="entry name" value="OLFACTORY RECEPTOR"/>
    <property type="match status" value="1"/>
</dbReference>
<keyword evidence="2 14" id="KW-1003">Cell membrane</keyword>
<dbReference type="Gene3D" id="1.20.1070.10">
    <property type="entry name" value="Rhodopsin 7-helix transmembrane proteins"/>
    <property type="match status" value="1"/>
</dbReference>
<dbReference type="PROSITE" id="PS00237">
    <property type="entry name" value="G_PROTEIN_RECEP_F1_1"/>
    <property type="match status" value="1"/>
</dbReference>
<evidence type="ECO:0000313" key="16">
    <source>
        <dbReference type="Proteomes" id="UP000504632"/>
    </source>
</evidence>
<accession>A0A6J2VP27</accession>
<name>A0A6J2VP27_CHACN</name>
<evidence type="ECO:0000256" key="3">
    <source>
        <dbReference type="ARBA" id="ARBA00022606"/>
    </source>
</evidence>
<evidence type="ECO:0000256" key="5">
    <source>
        <dbReference type="ARBA" id="ARBA00022725"/>
    </source>
</evidence>
<keyword evidence="11" id="KW-0325">Glycoprotein</keyword>
<keyword evidence="12 13" id="KW-0807">Transducer</keyword>
<evidence type="ECO:0000256" key="2">
    <source>
        <dbReference type="ARBA" id="ARBA00022475"/>
    </source>
</evidence>
<keyword evidence="8 14" id="KW-0472">Membrane</keyword>
<protein>
    <recommendedName>
        <fullName evidence="14">Olfactory receptor</fullName>
    </recommendedName>
</protein>
<evidence type="ECO:0000256" key="4">
    <source>
        <dbReference type="ARBA" id="ARBA00022692"/>
    </source>
</evidence>
<feature type="transmembrane region" description="Helical" evidence="14">
    <location>
        <begin position="61"/>
        <end position="87"/>
    </location>
</feature>
<dbReference type="PRINTS" id="PR00245">
    <property type="entry name" value="OLFACTORYR"/>
</dbReference>
<dbReference type="GO" id="GO:0005549">
    <property type="term" value="F:odorant binding"/>
    <property type="evidence" value="ECO:0007669"/>
    <property type="project" value="TreeGrafter"/>
</dbReference>
<dbReference type="InterPro" id="IPR000725">
    <property type="entry name" value="Olfact_rcpt"/>
</dbReference>
<evidence type="ECO:0000256" key="11">
    <source>
        <dbReference type="ARBA" id="ARBA00023180"/>
    </source>
</evidence>
<feature type="domain" description="G-protein coupled receptors family 1 profile" evidence="15">
    <location>
        <begin position="42"/>
        <end position="292"/>
    </location>
</feature>